<comment type="caution">
    <text evidence="1">The sequence shown here is derived from an EMBL/GenBank/DDBJ whole genome shotgun (WGS) entry which is preliminary data.</text>
</comment>
<dbReference type="Proteomes" id="UP000193467">
    <property type="component" value="Unassembled WGS sequence"/>
</dbReference>
<organism evidence="1 2">
    <name type="scientific">Leucosporidium creatinivorum</name>
    <dbReference type="NCBI Taxonomy" id="106004"/>
    <lineage>
        <taxon>Eukaryota</taxon>
        <taxon>Fungi</taxon>
        <taxon>Dikarya</taxon>
        <taxon>Basidiomycota</taxon>
        <taxon>Pucciniomycotina</taxon>
        <taxon>Microbotryomycetes</taxon>
        <taxon>Leucosporidiales</taxon>
        <taxon>Leucosporidium</taxon>
    </lineage>
</organism>
<dbReference type="AlphaFoldDB" id="A0A1Y2D2P3"/>
<name>A0A1Y2D2P3_9BASI</name>
<sequence length="123" mass="13789">MNFRSWGMRNAYTSSDFLSTTLAALRDVGSLSLGDLGFSFSAILPLLQPLPHLHTLSIRHSNLEEQQGPFHQLTSKSAIDFVNAAVALKSLTLPRQMKDVWTKDELKRVKSAAKKRNVRFDFG</sequence>
<proteinExistence type="predicted"/>
<accession>A0A1Y2D2P3</accession>
<dbReference type="InParanoid" id="A0A1Y2D2P3"/>
<evidence type="ECO:0008006" key="3">
    <source>
        <dbReference type="Google" id="ProtNLM"/>
    </source>
</evidence>
<dbReference type="EMBL" id="MCGR01000104">
    <property type="protein sequence ID" value="ORY52835.1"/>
    <property type="molecule type" value="Genomic_DNA"/>
</dbReference>
<evidence type="ECO:0000313" key="2">
    <source>
        <dbReference type="Proteomes" id="UP000193467"/>
    </source>
</evidence>
<reference evidence="1 2" key="1">
    <citation type="submission" date="2016-07" db="EMBL/GenBank/DDBJ databases">
        <title>Pervasive Adenine N6-methylation of Active Genes in Fungi.</title>
        <authorList>
            <consortium name="DOE Joint Genome Institute"/>
            <person name="Mondo S.J."/>
            <person name="Dannebaum R.O."/>
            <person name="Kuo R.C."/>
            <person name="Labutti K."/>
            <person name="Haridas S."/>
            <person name="Kuo A."/>
            <person name="Salamov A."/>
            <person name="Ahrendt S.R."/>
            <person name="Lipzen A."/>
            <person name="Sullivan W."/>
            <person name="Andreopoulos W.B."/>
            <person name="Clum A."/>
            <person name="Lindquist E."/>
            <person name="Daum C."/>
            <person name="Ramamoorthy G.K."/>
            <person name="Gryganskyi A."/>
            <person name="Culley D."/>
            <person name="Magnuson J.K."/>
            <person name="James T.Y."/>
            <person name="O'Malley M.A."/>
            <person name="Stajich J.E."/>
            <person name="Spatafora J.W."/>
            <person name="Visel A."/>
            <person name="Grigoriev I.V."/>
        </authorList>
    </citation>
    <scope>NUCLEOTIDE SEQUENCE [LARGE SCALE GENOMIC DNA]</scope>
    <source>
        <strain evidence="1 2">62-1032</strain>
    </source>
</reference>
<gene>
    <name evidence="1" type="ORF">BCR35DRAFT_18677</name>
</gene>
<evidence type="ECO:0000313" key="1">
    <source>
        <dbReference type="EMBL" id="ORY52835.1"/>
    </source>
</evidence>
<protein>
    <recommendedName>
        <fullName evidence="3">F-box domain-containing protein</fullName>
    </recommendedName>
</protein>
<keyword evidence="2" id="KW-1185">Reference proteome</keyword>